<dbReference type="GO" id="GO:0016787">
    <property type="term" value="F:hydrolase activity"/>
    <property type="evidence" value="ECO:0007669"/>
    <property type="project" value="UniProtKB-KW"/>
</dbReference>
<dbReference type="InterPro" id="IPR023296">
    <property type="entry name" value="Glyco_hydro_beta-prop_sf"/>
</dbReference>
<reference evidence="7 8" key="1">
    <citation type="submission" date="2021-10" db="EMBL/GenBank/DDBJ databases">
        <title>The diversity and Nitrogen Metabolism of Culturable Nitrate-Utilizing Bacteria Within the Oxygen Minimum Zone of the Changjiang (Yangtze River)Estuary.</title>
        <authorList>
            <person name="Zhang D."/>
            <person name="Zheng J."/>
            <person name="Liu S."/>
            <person name="He W."/>
        </authorList>
    </citation>
    <scope>NUCLEOTIDE SEQUENCE [LARGE SCALE GENOMIC DNA]</scope>
    <source>
        <strain evidence="7 8">FXH275-2</strain>
    </source>
</reference>
<evidence type="ECO:0000256" key="3">
    <source>
        <dbReference type="ARBA" id="ARBA00022801"/>
    </source>
</evidence>
<evidence type="ECO:0000256" key="2">
    <source>
        <dbReference type="ARBA" id="ARBA00009865"/>
    </source>
</evidence>
<dbReference type="InterPro" id="IPR006710">
    <property type="entry name" value="Glyco_hydro_43"/>
</dbReference>
<evidence type="ECO:0000313" key="8">
    <source>
        <dbReference type="Proteomes" id="UP001198830"/>
    </source>
</evidence>
<protein>
    <submittedName>
        <fullName evidence="7">Glycoside hydrolase family 43 protein</fullName>
    </submittedName>
</protein>
<evidence type="ECO:0000256" key="1">
    <source>
        <dbReference type="ARBA" id="ARBA00004834"/>
    </source>
</evidence>
<gene>
    <name evidence="7" type="ORF">LL253_12235</name>
</gene>
<dbReference type="InterPro" id="IPR050727">
    <property type="entry name" value="GH43_arabinanases"/>
</dbReference>
<proteinExistence type="inferred from homology"/>
<keyword evidence="8" id="KW-1185">Reference proteome</keyword>
<organism evidence="7 8">
    <name type="scientific">Sphingobium soli</name>
    <dbReference type="NCBI Taxonomy" id="1591116"/>
    <lineage>
        <taxon>Bacteria</taxon>
        <taxon>Pseudomonadati</taxon>
        <taxon>Pseudomonadota</taxon>
        <taxon>Alphaproteobacteria</taxon>
        <taxon>Sphingomonadales</taxon>
        <taxon>Sphingomonadaceae</taxon>
        <taxon>Sphingobium</taxon>
    </lineage>
</organism>
<dbReference type="PANTHER" id="PTHR43301:SF3">
    <property type="entry name" value="ARABINAN ENDO-1,5-ALPHA-L-ARABINOSIDASE A-RELATED"/>
    <property type="match status" value="1"/>
</dbReference>
<comment type="caution">
    <text evidence="7">The sequence shown here is derived from an EMBL/GenBank/DDBJ whole genome shotgun (WGS) entry which is preliminary data.</text>
</comment>
<dbReference type="Proteomes" id="UP001198830">
    <property type="component" value="Unassembled WGS sequence"/>
</dbReference>
<dbReference type="Gene3D" id="2.115.10.20">
    <property type="entry name" value="Glycosyl hydrolase domain, family 43"/>
    <property type="match status" value="1"/>
</dbReference>
<dbReference type="PANTHER" id="PTHR43301">
    <property type="entry name" value="ARABINAN ENDO-1,5-ALPHA-L-ARABINOSIDASE"/>
    <property type="match status" value="1"/>
</dbReference>
<name>A0ABS8H4K3_9SPHN</name>
<dbReference type="SUPFAM" id="SSF75005">
    <property type="entry name" value="Arabinanase/levansucrase/invertase"/>
    <property type="match status" value="1"/>
</dbReference>
<dbReference type="Pfam" id="PF04616">
    <property type="entry name" value="Glyco_hydro_43"/>
    <property type="match status" value="1"/>
</dbReference>
<dbReference type="EMBL" id="JAJGNP010000009">
    <property type="protein sequence ID" value="MCC4233457.1"/>
    <property type="molecule type" value="Genomic_DNA"/>
</dbReference>
<keyword evidence="6" id="KW-0732">Signal</keyword>
<keyword evidence="4 5" id="KW-0326">Glycosidase</keyword>
<evidence type="ECO:0000256" key="5">
    <source>
        <dbReference type="RuleBase" id="RU361187"/>
    </source>
</evidence>
<feature type="signal peptide" evidence="6">
    <location>
        <begin position="1"/>
        <end position="19"/>
    </location>
</feature>
<accession>A0ABS8H4K3</accession>
<evidence type="ECO:0000256" key="6">
    <source>
        <dbReference type="SAM" id="SignalP"/>
    </source>
</evidence>
<feature type="chain" id="PRO_5046823679" evidence="6">
    <location>
        <begin position="20"/>
        <end position="346"/>
    </location>
</feature>
<comment type="pathway">
    <text evidence="1">Glycan metabolism; L-arabinan degradation.</text>
</comment>
<dbReference type="CDD" id="cd08981">
    <property type="entry name" value="GH43_Bt1873-like"/>
    <property type="match status" value="1"/>
</dbReference>
<keyword evidence="3 5" id="KW-0378">Hydrolase</keyword>
<dbReference type="RefSeq" id="WP_228227359.1">
    <property type="nucleotide sequence ID" value="NZ_JAJGNP010000009.1"/>
</dbReference>
<evidence type="ECO:0000256" key="4">
    <source>
        <dbReference type="ARBA" id="ARBA00023295"/>
    </source>
</evidence>
<evidence type="ECO:0000313" key="7">
    <source>
        <dbReference type="EMBL" id="MCC4233457.1"/>
    </source>
</evidence>
<comment type="similarity">
    <text evidence="2 5">Belongs to the glycosyl hydrolase 43 family.</text>
</comment>
<sequence length="346" mass="38329">MRWTLVAALLLGLAAPAAADAPLLTSHLRIHDPWVVADDANRTYWLFSKNDPAVTGDRRVGIMAYASGDLAHWQRPRLVFALPQGSWADDGGWAPEVHRWKGRWYLFATFHNERAALPAKSKRPLYRRATLLAVADRIEGPYVLINRGEPPTPVDAMTLDGTLHIDAAGKPWMVYAHEWLQLGVGTIEALPLKDDLSPAGKPRVLFRADAADWVVGQTQPEGDTGYVTDGPELFRTKTGALLMLWSSWGKDGYVQAQARSTSGTLAGPWEQLGPLVERDSGHGMLFRAFDGRLMLVLHRPFKRALAKFYEMRDAGDRLEVVREAVELDGEAYPTHGCPMEARDAGC</sequence>